<feature type="chain" id="PRO_5011967850" evidence="1">
    <location>
        <begin position="17"/>
        <end position="246"/>
    </location>
</feature>
<proteinExistence type="predicted"/>
<name>A0A218V594_9PASE</name>
<comment type="caution">
    <text evidence="2">The sequence shown here is derived from an EMBL/GenBank/DDBJ whole genome shotgun (WGS) entry which is preliminary data.</text>
</comment>
<reference evidence="2 3" key="1">
    <citation type="submission" date="2017-05" db="EMBL/GenBank/DDBJ databases">
        <title>Genome of assembly of the Bengalese finch, Lonchura striata domestica.</title>
        <authorList>
            <person name="Colquitt B.M."/>
            <person name="Brainard M.S."/>
        </authorList>
    </citation>
    <scope>NUCLEOTIDE SEQUENCE [LARGE SCALE GENOMIC DNA]</scope>
    <source>
        <strain evidence="2">White83orange57</strain>
    </source>
</reference>
<organism evidence="2 3">
    <name type="scientific">Lonchura striata</name>
    <name type="common">white-rumped munia</name>
    <dbReference type="NCBI Taxonomy" id="40157"/>
    <lineage>
        <taxon>Eukaryota</taxon>
        <taxon>Metazoa</taxon>
        <taxon>Chordata</taxon>
        <taxon>Craniata</taxon>
        <taxon>Vertebrata</taxon>
        <taxon>Euteleostomi</taxon>
        <taxon>Archelosauria</taxon>
        <taxon>Archosauria</taxon>
        <taxon>Dinosauria</taxon>
        <taxon>Saurischia</taxon>
        <taxon>Theropoda</taxon>
        <taxon>Coelurosauria</taxon>
        <taxon>Aves</taxon>
        <taxon>Neognathae</taxon>
        <taxon>Neoaves</taxon>
        <taxon>Telluraves</taxon>
        <taxon>Australaves</taxon>
        <taxon>Passeriformes</taxon>
        <taxon>Passeroidea</taxon>
        <taxon>Estrildidae</taxon>
        <taxon>Estrildinae</taxon>
        <taxon>Lonchura</taxon>
    </lineage>
</organism>
<dbReference type="InterPro" id="IPR005166">
    <property type="entry name" value="RSV_p95_env"/>
</dbReference>
<evidence type="ECO:0000256" key="1">
    <source>
        <dbReference type="SAM" id="SignalP"/>
    </source>
</evidence>
<sequence>MSISTFLLIILFQKMAIYLSTVDVWIVPQPKKNVWVTLTQALQQDHMCLSTGSAENLMCTCLVGVTSKGDEFPIGLVRLQNQENENKTPEEWAEFYRHRGVIEQVKAPVQNSLILWQRWVPHLPTAEGEPQELELLGSAKAEYCIQFDFSPIKEVKLNEQIKQYKVEFRAGQWCTAVYKLRFASTTDFRPHKLDKGVFLICGDRAYPGIPSCLIGGPCTFGHLTLASPNMTQMPIGQEKGETKITK</sequence>
<dbReference type="AlphaFoldDB" id="A0A218V594"/>
<dbReference type="Pfam" id="PF03708">
    <property type="entry name" value="Avian_gp85"/>
    <property type="match status" value="1"/>
</dbReference>
<dbReference type="EMBL" id="MUZQ01000050">
    <property type="protein sequence ID" value="OWK60890.1"/>
    <property type="molecule type" value="Genomic_DNA"/>
</dbReference>
<keyword evidence="1" id="KW-0732">Signal</keyword>
<evidence type="ECO:0000313" key="2">
    <source>
        <dbReference type="EMBL" id="OWK60890.1"/>
    </source>
</evidence>
<keyword evidence="3" id="KW-1185">Reference proteome</keyword>
<feature type="signal peptide" evidence="1">
    <location>
        <begin position="1"/>
        <end position="16"/>
    </location>
</feature>
<gene>
    <name evidence="2" type="ORF">RLOC_00000530</name>
</gene>
<accession>A0A218V594</accession>
<evidence type="ECO:0000313" key="3">
    <source>
        <dbReference type="Proteomes" id="UP000197619"/>
    </source>
</evidence>
<protein>
    <submittedName>
        <fullName evidence="2">Uncharacterized protein</fullName>
    </submittedName>
</protein>
<dbReference type="Proteomes" id="UP000197619">
    <property type="component" value="Unassembled WGS sequence"/>
</dbReference>